<keyword evidence="1" id="KW-0175">Coiled coil</keyword>
<evidence type="ECO:0000313" key="2">
    <source>
        <dbReference type="EMBL" id="AUG88395.1"/>
    </source>
</evidence>
<proteinExistence type="predicted"/>
<evidence type="ECO:0000313" key="3">
    <source>
        <dbReference type="Proteomes" id="UP000240283"/>
    </source>
</evidence>
<protein>
    <submittedName>
        <fullName evidence="2">Uncharacterized protein</fullName>
    </submittedName>
</protein>
<dbReference type="EMBL" id="MG603697">
    <property type="protein sequence ID" value="AUG88395.1"/>
    <property type="molecule type" value="Genomic_DNA"/>
</dbReference>
<reference evidence="2 3" key="1">
    <citation type="submission" date="2017-12" db="EMBL/GenBank/DDBJ databases">
        <title>Genomic analysis of a novel phage Vp_R1 lytic to Vibrio parahaemolyticus.</title>
        <authorList>
            <person name="Ren H."/>
            <person name="Li Z."/>
        </authorList>
    </citation>
    <scope>NUCLEOTIDE SEQUENCE [LARGE SCALE GENOMIC DNA]</scope>
</reference>
<evidence type="ECO:0000256" key="1">
    <source>
        <dbReference type="SAM" id="Coils"/>
    </source>
</evidence>
<feature type="coiled-coil region" evidence="1">
    <location>
        <begin position="81"/>
        <end position="108"/>
    </location>
</feature>
<gene>
    <name evidence="2" type="ORF">VPR_031</name>
</gene>
<dbReference type="Proteomes" id="UP000240283">
    <property type="component" value="Segment"/>
</dbReference>
<name>A0A2H5BQ06_9CAUD</name>
<organism evidence="2 3">
    <name type="scientific">Vibrio phage Vp_R1</name>
    <dbReference type="NCBI Taxonomy" id="2059867"/>
    <lineage>
        <taxon>Viruses</taxon>
        <taxon>Duplodnaviria</taxon>
        <taxon>Heunggongvirae</taxon>
        <taxon>Uroviricota</taxon>
        <taxon>Caudoviricetes</taxon>
        <taxon>Grimontviridae</taxon>
        <taxon>Dalianvirus</taxon>
        <taxon>Dalianvirus R1</taxon>
    </lineage>
</organism>
<keyword evidence="3" id="KW-1185">Reference proteome</keyword>
<sequence>MKKTIVKRIIPPFDMLWDTSESTTSEIIESCKKIKEFALSEGFEDVKIEIWSEFDTVEIGVYGTRLETDKEESSRISRQELINKKRELDKIESDLKLLEALKAKYEHQ</sequence>
<accession>A0A2H5BQ06</accession>